<dbReference type="Proteomes" id="UP000663889">
    <property type="component" value="Unassembled WGS sequence"/>
</dbReference>
<evidence type="ECO:0000256" key="3">
    <source>
        <dbReference type="ARBA" id="ARBA00010136"/>
    </source>
</evidence>
<evidence type="ECO:0000256" key="2">
    <source>
        <dbReference type="ARBA" id="ARBA00004236"/>
    </source>
</evidence>
<evidence type="ECO:0000256" key="1">
    <source>
        <dbReference type="ARBA" id="ARBA00001947"/>
    </source>
</evidence>
<sequence>MMQNFIIEDTFNREKIDLWQILNEQMIIDNILLPRNISLGDIMNTWTDQMGYPYIEVIRDYSTNIISISQHQFLFDVEAQPPNSPYNYQWYIPFQFKSLSSSSSSSITWFNEKQINITIDANIQSNEWILANPNLLGFFRTNYDIRNWQMIIEQLKNDHKNFTIIERAGLVDDLFNLARINILPLSLVFDMLIYVKSEQEYIVWERIIVGIQYIEQMLATSYSNINIYEQWRSYLIDLIRSIYIYFGWNSQSMSEKWIDTVYRNVILSTACQYNLKNCTDYAQQLFQEWFNHPSNNTIEINYREIIYCTNIRLGSRTLFQFLFHQYQITNDTQEISRLQLALTCTQDIQLIRYLLEIHFNSNLNIIRQKDILSGIRLICRNSIGINDCWSYVRLKWKYLLKIFGHYDFISFIQELTEKFNTKQQLNEFELFIEQTMNQGSFEVEFRSSIERIRANIQWITNVKPNLEKWFANQTLTIDF</sequence>
<dbReference type="FunFam" id="2.60.40.1910:FF:000006">
    <property type="entry name" value="Aminopeptidase"/>
    <property type="match status" value="1"/>
</dbReference>
<organism evidence="14 15">
    <name type="scientific">Rotaria sordida</name>
    <dbReference type="NCBI Taxonomy" id="392033"/>
    <lineage>
        <taxon>Eukaryota</taxon>
        <taxon>Metazoa</taxon>
        <taxon>Spiralia</taxon>
        <taxon>Gnathifera</taxon>
        <taxon>Rotifera</taxon>
        <taxon>Eurotatoria</taxon>
        <taxon>Bdelloidea</taxon>
        <taxon>Philodinida</taxon>
        <taxon>Philodinidae</taxon>
        <taxon>Rotaria</taxon>
    </lineage>
</organism>
<evidence type="ECO:0000256" key="10">
    <source>
        <dbReference type="ARBA" id="ARBA00023136"/>
    </source>
</evidence>
<dbReference type="PANTHER" id="PTHR11533">
    <property type="entry name" value="PROTEASE M1 ZINC METALLOPROTEASE"/>
    <property type="match status" value="1"/>
</dbReference>
<dbReference type="InterPro" id="IPR050344">
    <property type="entry name" value="Peptidase_M1_aminopeptidases"/>
</dbReference>
<dbReference type="EMBL" id="CAJNOU010000139">
    <property type="protein sequence ID" value="CAF0883313.1"/>
    <property type="molecule type" value="Genomic_DNA"/>
</dbReference>
<dbReference type="GO" id="GO:0005615">
    <property type="term" value="C:extracellular space"/>
    <property type="evidence" value="ECO:0007669"/>
    <property type="project" value="TreeGrafter"/>
</dbReference>
<dbReference type="AlphaFoldDB" id="A0A813YF99"/>
<keyword evidence="7" id="KW-0378">Hydrolase</keyword>
<evidence type="ECO:0000256" key="9">
    <source>
        <dbReference type="ARBA" id="ARBA00023049"/>
    </source>
</evidence>
<keyword evidence="10" id="KW-0472">Membrane</keyword>
<keyword evidence="9" id="KW-0482">Metalloprotease</keyword>
<keyword evidence="5" id="KW-0645">Protease</keyword>
<dbReference type="PANTHER" id="PTHR11533:SF299">
    <property type="entry name" value="AMINOPEPTIDASE"/>
    <property type="match status" value="1"/>
</dbReference>
<evidence type="ECO:0000256" key="4">
    <source>
        <dbReference type="ARBA" id="ARBA00022475"/>
    </source>
</evidence>
<evidence type="ECO:0000256" key="5">
    <source>
        <dbReference type="ARBA" id="ARBA00022670"/>
    </source>
</evidence>
<comment type="similarity">
    <text evidence="3">Belongs to the peptidase M1 family.</text>
</comment>
<name>A0A813YF99_9BILA</name>
<evidence type="ECO:0000256" key="7">
    <source>
        <dbReference type="ARBA" id="ARBA00022801"/>
    </source>
</evidence>
<dbReference type="GO" id="GO:0008270">
    <property type="term" value="F:zinc ion binding"/>
    <property type="evidence" value="ECO:0007669"/>
    <property type="project" value="TreeGrafter"/>
</dbReference>
<keyword evidence="11" id="KW-1015">Disulfide bond</keyword>
<evidence type="ECO:0000256" key="12">
    <source>
        <dbReference type="ARBA" id="ARBA00023180"/>
    </source>
</evidence>
<dbReference type="GO" id="GO:0005886">
    <property type="term" value="C:plasma membrane"/>
    <property type="evidence" value="ECO:0007669"/>
    <property type="project" value="UniProtKB-SubCell"/>
</dbReference>
<evidence type="ECO:0000256" key="6">
    <source>
        <dbReference type="ARBA" id="ARBA00022723"/>
    </source>
</evidence>
<accession>A0A813YF99</accession>
<dbReference type="GO" id="GO:0043171">
    <property type="term" value="P:peptide catabolic process"/>
    <property type="evidence" value="ECO:0007669"/>
    <property type="project" value="TreeGrafter"/>
</dbReference>
<dbReference type="GO" id="GO:0042277">
    <property type="term" value="F:peptide binding"/>
    <property type="evidence" value="ECO:0007669"/>
    <property type="project" value="TreeGrafter"/>
</dbReference>
<evidence type="ECO:0000313" key="14">
    <source>
        <dbReference type="EMBL" id="CAF0883313.1"/>
    </source>
</evidence>
<keyword evidence="6" id="KW-0479">Metal-binding</keyword>
<dbReference type="GO" id="GO:0070006">
    <property type="term" value="F:metalloaminopeptidase activity"/>
    <property type="evidence" value="ECO:0007669"/>
    <property type="project" value="TreeGrafter"/>
</dbReference>
<evidence type="ECO:0000259" key="13">
    <source>
        <dbReference type="Pfam" id="PF11838"/>
    </source>
</evidence>
<comment type="cofactor">
    <cofactor evidence="1">
        <name>Zn(2+)</name>
        <dbReference type="ChEBI" id="CHEBI:29105"/>
    </cofactor>
</comment>
<dbReference type="Pfam" id="PF11838">
    <property type="entry name" value="ERAP1_C"/>
    <property type="match status" value="1"/>
</dbReference>
<keyword evidence="8" id="KW-0862">Zinc</keyword>
<keyword evidence="12" id="KW-0325">Glycoprotein</keyword>
<reference evidence="14" key="1">
    <citation type="submission" date="2021-02" db="EMBL/GenBank/DDBJ databases">
        <authorList>
            <person name="Nowell W R."/>
        </authorList>
    </citation>
    <scope>NUCLEOTIDE SEQUENCE</scope>
</reference>
<evidence type="ECO:0000313" key="15">
    <source>
        <dbReference type="Proteomes" id="UP000663889"/>
    </source>
</evidence>
<dbReference type="Gene3D" id="1.25.50.20">
    <property type="match status" value="1"/>
</dbReference>
<proteinExistence type="inferred from homology"/>
<comment type="subcellular location">
    <subcellularLocation>
        <location evidence="2">Cell membrane</location>
    </subcellularLocation>
</comment>
<dbReference type="GO" id="GO:0006508">
    <property type="term" value="P:proteolysis"/>
    <property type="evidence" value="ECO:0007669"/>
    <property type="project" value="UniProtKB-KW"/>
</dbReference>
<dbReference type="FunFam" id="1.25.50.20:FF:000001">
    <property type="entry name" value="Aminopeptidase"/>
    <property type="match status" value="1"/>
</dbReference>
<protein>
    <recommendedName>
        <fullName evidence="13">ERAP1-like C-terminal domain-containing protein</fullName>
    </recommendedName>
</protein>
<dbReference type="Gene3D" id="2.60.40.1910">
    <property type="match status" value="1"/>
</dbReference>
<keyword evidence="4" id="KW-1003">Cell membrane</keyword>
<evidence type="ECO:0000256" key="8">
    <source>
        <dbReference type="ARBA" id="ARBA00022833"/>
    </source>
</evidence>
<comment type="caution">
    <text evidence="14">The sequence shown here is derived from an EMBL/GenBank/DDBJ whole genome shotgun (WGS) entry which is preliminary data.</text>
</comment>
<dbReference type="GO" id="GO:0005737">
    <property type="term" value="C:cytoplasm"/>
    <property type="evidence" value="ECO:0007669"/>
    <property type="project" value="TreeGrafter"/>
</dbReference>
<feature type="domain" description="ERAP1-like C-terminal" evidence="13">
    <location>
        <begin position="128"/>
        <end position="453"/>
    </location>
</feature>
<dbReference type="InterPro" id="IPR024571">
    <property type="entry name" value="ERAP1-like_C_dom"/>
</dbReference>
<evidence type="ECO:0000256" key="11">
    <source>
        <dbReference type="ARBA" id="ARBA00023157"/>
    </source>
</evidence>
<gene>
    <name evidence="14" type="ORF">SEV965_LOCUS4733</name>
</gene>